<keyword evidence="3" id="KW-0804">Transcription</keyword>
<dbReference type="EMBL" id="JAAGOB010000015">
    <property type="protein sequence ID" value="NED98026.1"/>
    <property type="molecule type" value="Genomic_DNA"/>
</dbReference>
<dbReference type="SUPFAM" id="SSF46689">
    <property type="entry name" value="Homeodomain-like"/>
    <property type="match status" value="1"/>
</dbReference>
<keyword evidence="2" id="KW-0238">DNA-binding</keyword>
<organism evidence="5 6">
    <name type="scientific">Phytoactinopolyspora alkaliphila</name>
    <dbReference type="NCBI Taxonomy" id="1783498"/>
    <lineage>
        <taxon>Bacteria</taxon>
        <taxon>Bacillati</taxon>
        <taxon>Actinomycetota</taxon>
        <taxon>Actinomycetes</taxon>
        <taxon>Jiangellales</taxon>
        <taxon>Jiangellaceae</taxon>
        <taxon>Phytoactinopolyspora</taxon>
    </lineage>
</organism>
<dbReference type="PANTHER" id="PTHR46796:SF15">
    <property type="entry name" value="BLL1074 PROTEIN"/>
    <property type="match status" value="1"/>
</dbReference>
<dbReference type="GO" id="GO:0043565">
    <property type="term" value="F:sequence-specific DNA binding"/>
    <property type="evidence" value="ECO:0007669"/>
    <property type="project" value="InterPro"/>
</dbReference>
<dbReference type="GO" id="GO:0003700">
    <property type="term" value="F:DNA-binding transcription factor activity"/>
    <property type="evidence" value="ECO:0007669"/>
    <property type="project" value="InterPro"/>
</dbReference>
<evidence type="ECO:0000259" key="4">
    <source>
        <dbReference type="PROSITE" id="PS01124"/>
    </source>
</evidence>
<dbReference type="InterPro" id="IPR046532">
    <property type="entry name" value="DUF6597"/>
</dbReference>
<dbReference type="SMART" id="SM00342">
    <property type="entry name" value="HTH_ARAC"/>
    <property type="match status" value="1"/>
</dbReference>
<feature type="domain" description="HTH araC/xylS-type" evidence="4">
    <location>
        <begin position="166"/>
        <end position="264"/>
    </location>
</feature>
<gene>
    <name evidence="5" type="ORF">G1H11_22260</name>
</gene>
<dbReference type="Proteomes" id="UP000469185">
    <property type="component" value="Unassembled WGS sequence"/>
</dbReference>
<accession>A0A6N9YSK7</accession>
<evidence type="ECO:0000256" key="2">
    <source>
        <dbReference type="ARBA" id="ARBA00023125"/>
    </source>
</evidence>
<evidence type="ECO:0000313" key="6">
    <source>
        <dbReference type="Proteomes" id="UP000469185"/>
    </source>
</evidence>
<dbReference type="Gene3D" id="1.10.10.60">
    <property type="entry name" value="Homeodomain-like"/>
    <property type="match status" value="1"/>
</dbReference>
<evidence type="ECO:0000256" key="3">
    <source>
        <dbReference type="ARBA" id="ARBA00023163"/>
    </source>
</evidence>
<reference evidence="5 6" key="1">
    <citation type="submission" date="2020-02" db="EMBL/GenBank/DDBJ databases">
        <authorList>
            <person name="Li X.-J."/>
            <person name="Feng X.-M."/>
        </authorList>
    </citation>
    <scope>NUCLEOTIDE SEQUENCE [LARGE SCALE GENOMIC DNA]</scope>
    <source>
        <strain evidence="5 6">CGMCC 4.7225</strain>
    </source>
</reference>
<comment type="caution">
    <text evidence="5">The sequence shown here is derived from an EMBL/GenBank/DDBJ whole genome shotgun (WGS) entry which is preliminary data.</text>
</comment>
<proteinExistence type="predicted"/>
<evidence type="ECO:0000256" key="1">
    <source>
        <dbReference type="ARBA" id="ARBA00023015"/>
    </source>
</evidence>
<keyword evidence="6" id="KW-1185">Reference proteome</keyword>
<evidence type="ECO:0000313" key="5">
    <source>
        <dbReference type="EMBL" id="NED98026.1"/>
    </source>
</evidence>
<dbReference type="Pfam" id="PF12833">
    <property type="entry name" value="HTH_18"/>
    <property type="match status" value="1"/>
</dbReference>
<dbReference type="RefSeq" id="WP_163820808.1">
    <property type="nucleotide sequence ID" value="NZ_JAAGOB010000015.1"/>
</dbReference>
<dbReference type="PANTHER" id="PTHR46796">
    <property type="entry name" value="HTH-TYPE TRANSCRIPTIONAL ACTIVATOR RHAS-RELATED"/>
    <property type="match status" value="1"/>
</dbReference>
<keyword evidence="1" id="KW-0805">Transcription regulation</keyword>
<dbReference type="InterPro" id="IPR009057">
    <property type="entry name" value="Homeodomain-like_sf"/>
</dbReference>
<dbReference type="Pfam" id="PF20240">
    <property type="entry name" value="DUF6597"/>
    <property type="match status" value="1"/>
</dbReference>
<name>A0A6N9YSK7_9ACTN</name>
<dbReference type="PROSITE" id="PS01124">
    <property type="entry name" value="HTH_ARAC_FAMILY_2"/>
    <property type="match status" value="1"/>
</dbReference>
<sequence length="276" mass="29905">MVSVLRRPVPALASFVDAVWYIDEPTLVGLERAIPTGTMQLVVNLRRDGLRWLDAEGFTEAHTVTGSGLCGSIARPIGIDAADQAWCVGASFRPGGAVPFFHPPADALCEPVIGLDSLWGRAGAVLRERLLEQPSPETTLRTLERALLERVIRADTRHALSSGRPDPMIEHATAALSSGAAVRHVADQAGLTPSTFNRRFRSVVGVNPKPFARVQRLQRLLRTIDGDRSDWAAAAADAGYFDQSHLINEFRALTGVTPARYRPRSPGEQNHIPIGG</sequence>
<dbReference type="InterPro" id="IPR050204">
    <property type="entry name" value="AraC_XylS_family_regulators"/>
</dbReference>
<protein>
    <submittedName>
        <fullName evidence="5">Helix-turn-helix transcriptional regulator</fullName>
    </submittedName>
</protein>
<dbReference type="AlphaFoldDB" id="A0A6N9YSK7"/>
<dbReference type="InterPro" id="IPR018060">
    <property type="entry name" value="HTH_AraC"/>
</dbReference>